<evidence type="ECO:0000256" key="6">
    <source>
        <dbReference type="SAM" id="Phobius"/>
    </source>
</evidence>
<reference evidence="8" key="1">
    <citation type="journal article" date="2021" name="Proc. Natl. Acad. Sci. U.S.A.">
        <title>A Catalog of Tens of Thousands of Viruses from Human Metagenomes Reveals Hidden Associations with Chronic Diseases.</title>
        <authorList>
            <person name="Tisza M.J."/>
            <person name="Buck C.B."/>
        </authorList>
    </citation>
    <scope>NUCLEOTIDE SEQUENCE</scope>
    <source>
        <strain evidence="8">CtTUL13</strain>
    </source>
</reference>
<dbReference type="InterPro" id="IPR008900">
    <property type="entry name" value="Zot_N"/>
</dbReference>
<feature type="transmembrane region" description="Helical" evidence="6">
    <location>
        <begin position="224"/>
        <end position="244"/>
    </location>
</feature>
<dbReference type="Pfam" id="PF05707">
    <property type="entry name" value="Zot"/>
    <property type="match status" value="1"/>
</dbReference>
<evidence type="ECO:0000259" key="7">
    <source>
        <dbReference type="Pfam" id="PF05707"/>
    </source>
</evidence>
<protein>
    <submittedName>
        <fullName evidence="8">Zonular occludens toxin</fullName>
    </submittedName>
</protein>
<keyword evidence="2 6" id="KW-0812">Transmembrane</keyword>
<sequence>MITYVVGSPGSGKTYFAVYKLWSMFIRKEPVKKGFLSKILKPKAAVNKYLYAYTNINEFKFELDERLIKFDFEAVYGDLSRLYTAYKVEKLSDAELIEIAKPMRLYNVLFVVDEIHNFFKAKEDPVLVWWVTYHRHLHQDMYFITQDLTLVNNEYKRVAERFYRAIDSSKRLFSKKFKYAYFTSYKMNQVDRVNSFNVNLPFDSEVFNLYHSGADSQGKSIVKYYVAIIAALLVFVCTTIYYVLSSFASDEEAAPVSSISTAEQTAQLSPASDTRKRPVSGEESNLNEYFYTLICIREICRLEGETVFIPESYLQFLIRSNPPKYFYSQTKLKEHSSFFLAFDKPILDKFKGVPHVKNVKDDLNSGSSLFGSDKSRTDKN</sequence>
<keyword evidence="3" id="KW-1043">Host membrane</keyword>
<evidence type="ECO:0000256" key="5">
    <source>
        <dbReference type="ARBA" id="ARBA00023136"/>
    </source>
</evidence>
<proteinExistence type="predicted"/>
<dbReference type="EMBL" id="BK016119">
    <property type="protein sequence ID" value="DAF96580.1"/>
    <property type="molecule type" value="Genomic_DNA"/>
</dbReference>
<dbReference type="SUPFAM" id="SSF52540">
    <property type="entry name" value="P-loop containing nucleoside triphosphate hydrolases"/>
    <property type="match status" value="1"/>
</dbReference>
<dbReference type="InterPro" id="IPR027417">
    <property type="entry name" value="P-loop_NTPase"/>
</dbReference>
<evidence type="ECO:0000256" key="2">
    <source>
        <dbReference type="ARBA" id="ARBA00022692"/>
    </source>
</evidence>
<dbReference type="Gene3D" id="3.40.50.300">
    <property type="entry name" value="P-loop containing nucleotide triphosphate hydrolases"/>
    <property type="match status" value="1"/>
</dbReference>
<keyword evidence="5 6" id="KW-0472">Membrane</keyword>
<evidence type="ECO:0000256" key="3">
    <source>
        <dbReference type="ARBA" id="ARBA00022870"/>
    </source>
</evidence>
<organism evidence="8">
    <name type="scientific">Inoviridae sp. ctTUL13</name>
    <dbReference type="NCBI Taxonomy" id="2825782"/>
    <lineage>
        <taxon>Viruses</taxon>
        <taxon>Monodnaviria</taxon>
        <taxon>Loebvirae</taxon>
        <taxon>Hofneiviricota</taxon>
        <taxon>Faserviricetes</taxon>
        <taxon>Tubulavirales</taxon>
        <taxon>Inoviridae</taxon>
    </lineage>
</organism>
<dbReference type="GO" id="GO:0033644">
    <property type="term" value="C:host cell membrane"/>
    <property type="evidence" value="ECO:0007669"/>
    <property type="project" value="UniProtKB-SubCell"/>
</dbReference>
<evidence type="ECO:0000256" key="1">
    <source>
        <dbReference type="ARBA" id="ARBA00004379"/>
    </source>
</evidence>
<name>A0A8S5UQ89_9VIRU</name>
<feature type="domain" description="Zona occludens toxin N-terminal" evidence="7">
    <location>
        <begin position="1"/>
        <end position="215"/>
    </location>
</feature>
<keyword evidence="4 6" id="KW-1133">Transmembrane helix</keyword>
<comment type="subcellular location">
    <subcellularLocation>
        <location evidence="1">Host membrane</location>
        <topology evidence="1">Single-pass membrane protein</topology>
    </subcellularLocation>
</comment>
<accession>A0A8S5UQ89</accession>
<evidence type="ECO:0000256" key="4">
    <source>
        <dbReference type="ARBA" id="ARBA00022989"/>
    </source>
</evidence>
<evidence type="ECO:0000313" key="8">
    <source>
        <dbReference type="EMBL" id="DAF96580.1"/>
    </source>
</evidence>